<protein>
    <recommendedName>
        <fullName evidence="7">Ankyrin repeat-containing domain protein</fullName>
    </recommendedName>
</protein>
<evidence type="ECO:0000256" key="3">
    <source>
        <dbReference type="PROSITE-ProRule" id="PRU00023"/>
    </source>
</evidence>
<organism evidence="5 6">
    <name type="scientific">Ophiocordyceps sinensis</name>
    <dbReference type="NCBI Taxonomy" id="72228"/>
    <lineage>
        <taxon>Eukaryota</taxon>
        <taxon>Fungi</taxon>
        <taxon>Dikarya</taxon>
        <taxon>Ascomycota</taxon>
        <taxon>Pezizomycotina</taxon>
        <taxon>Sordariomycetes</taxon>
        <taxon>Hypocreomycetidae</taxon>
        <taxon>Hypocreales</taxon>
        <taxon>Ophiocordycipitaceae</taxon>
        <taxon>Ophiocordyceps</taxon>
    </lineage>
</organism>
<keyword evidence="2 3" id="KW-0040">ANK repeat</keyword>
<reference evidence="5 6" key="1">
    <citation type="journal article" date="2020" name="Genome Biol. Evol.">
        <title>A new high-quality draft genome assembly of the Chinese cordyceps Ophiocordyceps sinensis.</title>
        <authorList>
            <person name="Shu R."/>
            <person name="Zhang J."/>
            <person name="Meng Q."/>
            <person name="Zhang H."/>
            <person name="Zhou G."/>
            <person name="Li M."/>
            <person name="Wu P."/>
            <person name="Zhao Y."/>
            <person name="Chen C."/>
            <person name="Qin Q."/>
        </authorList>
    </citation>
    <scope>NUCLEOTIDE SEQUENCE [LARGE SCALE GENOMIC DNA]</scope>
    <source>
        <strain evidence="5 6">IOZ07</strain>
    </source>
</reference>
<evidence type="ECO:0000256" key="4">
    <source>
        <dbReference type="SAM" id="MobiDB-lite"/>
    </source>
</evidence>
<gene>
    <name evidence="5" type="ORF">G6O67_007764</name>
</gene>
<keyword evidence="6" id="KW-1185">Reference proteome</keyword>
<feature type="repeat" description="ANK" evidence="3">
    <location>
        <begin position="626"/>
        <end position="658"/>
    </location>
</feature>
<dbReference type="PANTHER" id="PTHR24126">
    <property type="entry name" value="ANKYRIN REPEAT, PH AND SEC7 DOMAIN CONTAINING PROTEIN SECG-RELATED"/>
    <property type="match status" value="1"/>
</dbReference>
<dbReference type="InterPro" id="IPR036770">
    <property type="entry name" value="Ankyrin_rpt-contain_sf"/>
</dbReference>
<sequence>MEQPSPPWLLIPAPSPCPSGNSTVIATGRPPMWTTSAQRKMARLYVYTTLSLETIVKVVHSRQPESTPGLDSANRKLNSLLDKEPRWLHPRNESDMGRRVAQLSHSPTRLTYAGKAACHGSRPPQDETTGVSSSPFDVDRESTASPLPPGIPLVDPNSAATPLQGLFRGPRLHSSTADRFPAHGYNLVQSGDGDVFSPFLRRTTCLSTSTDCTTGSFRQLLPGYSEPYIQTVKRLVKRFTAPVSAPGSLFQGPSMQRSWLDNRDGPRAFPDEPYPLPGDFLSCDTFLSERGCRALPETHQHGRCLCFDHGGNYSSPWVTTEGITAAGRRLLATGPTPSNVFEGDPFGNTVLHFLAARAPAEMLLQVLQTNLCDPIINMKNTGGQTFLHVINRSEARKPELLRRLLHLVLRKRFDAGAQDVYGRNVLHILRLAGLTWETVQRLSPFAERWRYNKRDAFGLVPTQQTAPGEGDAMGLHPNPSDSHSTTPSIDPAIAKEAALLEKIRLASESPLLEHVDGGNGLHCLAMATLSPASMVDKYRLDPSTQDASGGKGKLLDSSNAMLEFRRSLAGGLLDVGVDANHYDSRGNTPLMAFSAELPEDSDYKTGPRILDLLVEKGAKVDARNRAGETALHVAVRCGRKLAMRTLVRHGANVHARDAEGRSVLDVADAKMMSSRGEDAREYARHEACRAWLSSNKGLAVQRPTVLDEWGRA</sequence>
<dbReference type="OrthoDB" id="194358at2759"/>
<evidence type="ECO:0000313" key="6">
    <source>
        <dbReference type="Proteomes" id="UP000557566"/>
    </source>
</evidence>
<comment type="caution">
    <text evidence="5">The sequence shown here is derived from an EMBL/GenBank/DDBJ whole genome shotgun (WGS) entry which is preliminary data.</text>
</comment>
<feature type="region of interest" description="Disordered" evidence="4">
    <location>
        <begin position="115"/>
        <end position="152"/>
    </location>
</feature>
<dbReference type="PROSITE" id="PS50088">
    <property type="entry name" value="ANK_REPEAT"/>
    <property type="match status" value="1"/>
</dbReference>
<dbReference type="InterPro" id="IPR002110">
    <property type="entry name" value="Ankyrin_rpt"/>
</dbReference>
<dbReference type="AlphaFoldDB" id="A0A8H4LUM2"/>
<keyword evidence="1" id="KW-0677">Repeat</keyword>
<evidence type="ECO:0000313" key="5">
    <source>
        <dbReference type="EMBL" id="KAF4505860.1"/>
    </source>
</evidence>
<evidence type="ECO:0008006" key="7">
    <source>
        <dbReference type="Google" id="ProtNLM"/>
    </source>
</evidence>
<name>A0A8H4LUM2_9HYPO</name>
<evidence type="ECO:0000256" key="1">
    <source>
        <dbReference type="ARBA" id="ARBA00022737"/>
    </source>
</evidence>
<dbReference type="SMART" id="SM00248">
    <property type="entry name" value="ANK"/>
    <property type="match status" value="3"/>
</dbReference>
<dbReference type="Gene3D" id="1.25.40.20">
    <property type="entry name" value="Ankyrin repeat-containing domain"/>
    <property type="match status" value="2"/>
</dbReference>
<dbReference type="PROSITE" id="PS50297">
    <property type="entry name" value="ANK_REP_REGION"/>
    <property type="match status" value="1"/>
</dbReference>
<proteinExistence type="predicted"/>
<dbReference type="Proteomes" id="UP000557566">
    <property type="component" value="Unassembled WGS sequence"/>
</dbReference>
<accession>A0A8H4LUM2</accession>
<dbReference type="Pfam" id="PF12796">
    <property type="entry name" value="Ank_2"/>
    <property type="match status" value="1"/>
</dbReference>
<feature type="region of interest" description="Disordered" evidence="4">
    <location>
        <begin position="461"/>
        <end position="487"/>
    </location>
</feature>
<dbReference type="EMBL" id="JAAVMX010000008">
    <property type="protein sequence ID" value="KAF4505860.1"/>
    <property type="molecule type" value="Genomic_DNA"/>
</dbReference>
<dbReference type="PANTHER" id="PTHR24126:SF14">
    <property type="entry name" value="ANK_REP_REGION DOMAIN-CONTAINING PROTEIN"/>
    <property type="match status" value="1"/>
</dbReference>
<dbReference type="SUPFAM" id="SSF48403">
    <property type="entry name" value="Ankyrin repeat"/>
    <property type="match status" value="2"/>
</dbReference>
<evidence type="ECO:0000256" key="2">
    <source>
        <dbReference type="ARBA" id="ARBA00023043"/>
    </source>
</evidence>
<feature type="compositionally biased region" description="Polar residues" evidence="4">
    <location>
        <begin position="126"/>
        <end position="135"/>
    </location>
</feature>